<accession>A0A433QH33</accession>
<feature type="domain" description="FAS1" evidence="2">
    <location>
        <begin position="79"/>
        <end position="220"/>
    </location>
</feature>
<evidence type="ECO:0000313" key="3">
    <source>
        <dbReference type="EMBL" id="RUS29054.1"/>
    </source>
</evidence>
<evidence type="ECO:0000313" key="4">
    <source>
        <dbReference type="Proteomes" id="UP000274822"/>
    </source>
</evidence>
<organism evidence="3 4">
    <name type="scientific">Jimgerdemannia flammicorona</name>
    <dbReference type="NCBI Taxonomy" id="994334"/>
    <lineage>
        <taxon>Eukaryota</taxon>
        <taxon>Fungi</taxon>
        <taxon>Fungi incertae sedis</taxon>
        <taxon>Mucoromycota</taxon>
        <taxon>Mucoromycotina</taxon>
        <taxon>Endogonomycetes</taxon>
        <taxon>Endogonales</taxon>
        <taxon>Endogonaceae</taxon>
        <taxon>Jimgerdemannia</taxon>
    </lineage>
</organism>
<dbReference type="PROSITE" id="PS50213">
    <property type="entry name" value="FAS1"/>
    <property type="match status" value="1"/>
</dbReference>
<dbReference type="InterPro" id="IPR050904">
    <property type="entry name" value="Adhesion/Biosynth-related"/>
</dbReference>
<dbReference type="AlphaFoldDB" id="A0A433QH33"/>
<evidence type="ECO:0000256" key="1">
    <source>
        <dbReference type="SAM" id="SignalP"/>
    </source>
</evidence>
<keyword evidence="4" id="KW-1185">Reference proteome</keyword>
<dbReference type="InterPro" id="IPR036378">
    <property type="entry name" value="FAS1_dom_sf"/>
</dbReference>
<dbReference type="GO" id="GO:0050839">
    <property type="term" value="F:cell adhesion molecule binding"/>
    <property type="evidence" value="ECO:0007669"/>
    <property type="project" value="TreeGrafter"/>
</dbReference>
<dbReference type="Gene3D" id="2.30.180.10">
    <property type="entry name" value="FAS1 domain"/>
    <property type="match status" value="1"/>
</dbReference>
<gene>
    <name evidence="3" type="ORF">BC938DRAFT_481117</name>
</gene>
<dbReference type="Proteomes" id="UP000274822">
    <property type="component" value="Unassembled WGS sequence"/>
</dbReference>
<dbReference type="PANTHER" id="PTHR10900">
    <property type="entry name" value="PERIOSTIN-RELATED"/>
    <property type="match status" value="1"/>
</dbReference>
<name>A0A433QH33_9FUNG</name>
<evidence type="ECO:0000259" key="2">
    <source>
        <dbReference type="PROSITE" id="PS50213"/>
    </source>
</evidence>
<reference evidence="3 4" key="1">
    <citation type="journal article" date="2018" name="New Phytol.">
        <title>Phylogenomics of Endogonaceae and evolution of mycorrhizas within Mucoromycota.</title>
        <authorList>
            <person name="Chang Y."/>
            <person name="Desiro A."/>
            <person name="Na H."/>
            <person name="Sandor L."/>
            <person name="Lipzen A."/>
            <person name="Clum A."/>
            <person name="Barry K."/>
            <person name="Grigoriev I.V."/>
            <person name="Martin F.M."/>
            <person name="Stajich J.E."/>
            <person name="Smith M.E."/>
            <person name="Bonito G."/>
            <person name="Spatafora J.W."/>
        </authorList>
    </citation>
    <scope>NUCLEOTIDE SEQUENCE [LARGE SCALE GENOMIC DNA]</scope>
    <source>
        <strain evidence="3 4">AD002</strain>
    </source>
</reference>
<comment type="caution">
    <text evidence="3">The sequence shown here is derived from an EMBL/GenBank/DDBJ whole genome shotgun (WGS) entry which is preliminary data.</text>
</comment>
<protein>
    <submittedName>
        <fullName evidence="3">FAS1 domain-containing protein</fullName>
    </submittedName>
</protein>
<dbReference type="EMBL" id="RBNJ01005708">
    <property type="protein sequence ID" value="RUS29054.1"/>
    <property type="molecule type" value="Genomic_DNA"/>
</dbReference>
<dbReference type="GO" id="GO:0031012">
    <property type="term" value="C:extracellular matrix"/>
    <property type="evidence" value="ECO:0007669"/>
    <property type="project" value="TreeGrafter"/>
</dbReference>
<feature type="chain" id="PRO_5019574958" evidence="1">
    <location>
        <begin position="22"/>
        <end position="224"/>
    </location>
</feature>
<sequence>MSHPLLLTLALFFVLAVLATAQLVPVLDFTNPPVNLTDLDPADMTTSDTNNYPFEVSNPTTTPFIVFQGTDDYSNPSTPQSLLDVLPRDKSLSTFLDVLMRDSDIVKIISNPALDPPLTLFSPTNAAMKHFLNEEGGRAILRNEQKLKEFLQYHIAPAGKMSIKQLKERSDFDTMLAGKKVTVKFHLLTRVLVLNGYCNVNQTEKVEAANGIAHKIDAVLKPRE</sequence>
<dbReference type="SMART" id="SM00554">
    <property type="entry name" value="FAS1"/>
    <property type="match status" value="1"/>
</dbReference>
<keyword evidence="1" id="KW-0732">Signal</keyword>
<dbReference type="GO" id="GO:0007155">
    <property type="term" value="P:cell adhesion"/>
    <property type="evidence" value="ECO:0007669"/>
    <property type="project" value="TreeGrafter"/>
</dbReference>
<dbReference type="PANTHER" id="PTHR10900:SF124">
    <property type="entry name" value="FI05614P"/>
    <property type="match status" value="1"/>
</dbReference>
<dbReference type="Pfam" id="PF02469">
    <property type="entry name" value="Fasciclin"/>
    <property type="match status" value="1"/>
</dbReference>
<dbReference type="GO" id="GO:0030198">
    <property type="term" value="P:extracellular matrix organization"/>
    <property type="evidence" value="ECO:0007669"/>
    <property type="project" value="TreeGrafter"/>
</dbReference>
<proteinExistence type="predicted"/>
<dbReference type="GO" id="GO:0005615">
    <property type="term" value="C:extracellular space"/>
    <property type="evidence" value="ECO:0007669"/>
    <property type="project" value="TreeGrafter"/>
</dbReference>
<dbReference type="InterPro" id="IPR000782">
    <property type="entry name" value="FAS1_domain"/>
</dbReference>
<feature type="signal peptide" evidence="1">
    <location>
        <begin position="1"/>
        <end position="21"/>
    </location>
</feature>
<dbReference type="SUPFAM" id="SSF82153">
    <property type="entry name" value="FAS1 domain"/>
    <property type="match status" value="1"/>
</dbReference>